<feature type="region of interest" description="Disordered" evidence="3">
    <location>
        <begin position="90"/>
        <end position="145"/>
    </location>
</feature>
<dbReference type="AlphaFoldDB" id="A0A8H7EKQ0"/>
<dbReference type="PROSITE" id="PS00598">
    <property type="entry name" value="CHROMO_1"/>
    <property type="match status" value="1"/>
</dbReference>
<dbReference type="SMART" id="SM00298">
    <property type="entry name" value="CHROMO"/>
    <property type="match status" value="1"/>
</dbReference>
<dbReference type="PROSITE" id="PS50013">
    <property type="entry name" value="CHROMO_2"/>
    <property type="match status" value="1"/>
</dbReference>
<gene>
    <name evidence="5" type="ORF">EC973_004159</name>
</gene>
<feature type="compositionally biased region" description="Acidic residues" evidence="3">
    <location>
        <begin position="14"/>
        <end position="27"/>
    </location>
</feature>
<dbReference type="CDD" id="cd00024">
    <property type="entry name" value="CD_CSD"/>
    <property type="match status" value="1"/>
</dbReference>
<dbReference type="PRINTS" id="PR00504">
    <property type="entry name" value="CHROMODOMAIN"/>
</dbReference>
<sequence length="211" mass="24736">MSNDNSDTESNMAEVEEQAYEEVDDGEEYEVEKLLDHRPSNQRENTIDYFIKWKNYDSSWNTWENEQNIFSVELIEYYWSQQSVTREEVLRNARGKKRGRAKEDAREKAKKKTSKENETSEGAKQKLLSQETDNQALHISTTDLPPDGMTWEKDAVEVVHVYANNDNVLYGEVKWSNNTTTFCPTLRLREICPVLLLKFYESHLFFSSQPS</sequence>
<dbReference type="EMBL" id="JABAYA010000237">
    <property type="protein sequence ID" value="KAF7721765.1"/>
    <property type="molecule type" value="Genomic_DNA"/>
</dbReference>
<proteinExistence type="predicted"/>
<reference evidence="5" key="1">
    <citation type="submission" date="2020-01" db="EMBL/GenBank/DDBJ databases">
        <title>Genome Sequencing of Three Apophysomyces-Like Fungal Strains Confirms a Novel Fungal Genus in the Mucoromycota with divergent Burkholderia-like Endosymbiotic Bacteria.</title>
        <authorList>
            <person name="Stajich J.E."/>
            <person name="Macias A.M."/>
            <person name="Carter-House D."/>
            <person name="Lovett B."/>
            <person name="Kasson L.R."/>
            <person name="Berry K."/>
            <person name="Grigoriev I."/>
            <person name="Chang Y."/>
            <person name="Spatafora J."/>
            <person name="Kasson M.T."/>
        </authorList>
    </citation>
    <scope>NUCLEOTIDE SEQUENCE</scope>
    <source>
        <strain evidence="5">NRRL A-21654</strain>
    </source>
</reference>
<feature type="compositionally biased region" description="Basic and acidic residues" evidence="3">
    <location>
        <begin position="114"/>
        <end position="124"/>
    </location>
</feature>
<evidence type="ECO:0000313" key="6">
    <source>
        <dbReference type="Proteomes" id="UP000605846"/>
    </source>
</evidence>
<organism evidence="5 6">
    <name type="scientific">Apophysomyces ossiformis</name>
    <dbReference type="NCBI Taxonomy" id="679940"/>
    <lineage>
        <taxon>Eukaryota</taxon>
        <taxon>Fungi</taxon>
        <taxon>Fungi incertae sedis</taxon>
        <taxon>Mucoromycota</taxon>
        <taxon>Mucoromycotina</taxon>
        <taxon>Mucoromycetes</taxon>
        <taxon>Mucorales</taxon>
        <taxon>Mucorineae</taxon>
        <taxon>Mucoraceae</taxon>
        <taxon>Apophysomyces</taxon>
    </lineage>
</organism>
<accession>A0A8H7EKQ0</accession>
<feature type="domain" description="Chromo" evidence="4">
    <location>
        <begin position="29"/>
        <end position="90"/>
    </location>
</feature>
<dbReference type="GO" id="GO:0005634">
    <property type="term" value="C:nucleus"/>
    <property type="evidence" value="ECO:0007669"/>
    <property type="project" value="UniProtKB-SubCell"/>
</dbReference>
<evidence type="ECO:0000256" key="1">
    <source>
        <dbReference type="ARBA" id="ARBA00004123"/>
    </source>
</evidence>
<dbReference type="OrthoDB" id="433924at2759"/>
<dbReference type="Pfam" id="PF00385">
    <property type="entry name" value="Chromo"/>
    <property type="match status" value="1"/>
</dbReference>
<keyword evidence="6" id="KW-1185">Reference proteome</keyword>
<dbReference type="Gene3D" id="2.40.50.40">
    <property type="match status" value="2"/>
</dbReference>
<name>A0A8H7EKQ0_9FUNG</name>
<feature type="compositionally biased region" description="Polar residues" evidence="3">
    <location>
        <begin position="127"/>
        <end position="143"/>
    </location>
</feature>
<dbReference type="PANTHER" id="PTHR22812">
    <property type="entry name" value="CHROMOBOX PROTEIN"/>
    <property type="match status" value="1"/>
</dbReference>
<evidence type="ECO:0000259" key="4">
    <source>
        <dbReference type="PROSITE" id="PS50013"/>
    </source>
</evidence>
<comment type="caution">
    <text evidence="5">The sequence shown here is derived from an EMBL/GenBank/DDBJ whole genome shotgun (WGS) entry which is preliminary data.</text>
</comment>
<evidence type="ECO:0000256" key="2">
    <source>
        <dbReference type="ARBA" id="ARBA00023242"/>
    </source>
</evidence>
<dbReference type="SUPFAM" id="SSF54160">
    <property type="entry name" value="Chromo domain-like"/>
    <property type="match status" value="2"/>
</dbReference>
<dbReference type="InterPro" id="IPR023780">
    <property type="entry name" value="Chromo_domain"/>
</dbReference>
<dbReference type="InterPro" id="IPR023779">
    <property type="entry name" value="Chromodomain_CS"/>
</dbReference>
<keyword evidence="2" id="KW-0539">Nucleus</keyword>
<dbReference type="InterPro" id="IPR017984">
    <property type="entry name" value="Chromo_dom_subgr"/>
</dbReference>
<dbReference type="Proteomes" id="UP000605846">
    <property type="component" value="Unassembled WGS sequence"/>
</dbReference>
<protein>
    <recommendedName>
        <fullName evidence="4">Chromo domain-containing protein</fullName>
    </recommendedName>
</protein>
<dbReference type="InterPro" id="IPR016197">
    <property type="entry name" value="Chromo-like_dom_sf"/>
</dbReference>
<evidence type="ECO:0000256" key="3">
    <source>
        <dbReference type="SAM" id="MobiDB-lite"/>
    </source>
</evidence>
<feature type="region of interest" description="Disordered" evidence="3">
    <location>
        <begin position="1"/>
        <end position="27"/>
    </location>
</feature>
<dbReference type="InterPro" id="IPR000953">
    <property type="entry name" value="Chromo/chromo_shadow_dom"/>
</dbReference>
<dbReference type="InterPro" id="IPR051219">
    <property type="entry name" value="Heterochromatin_chromo-domain"/>
</dbReference>
<evidence type="ECO:0000313" key="5">
    <source>
        <dbReference type="EMBL" id="KAF7721765.1"/>
    </source>
</evidence>
<comment type="subcellular location">
    <subcellularLocation>
        <location evidence="1">Nucleus</location>
    </subcellularLocation>
</comment>
<feature type="compositionally biased region" description="Polar residues" evidence="3">
    <location>
        <begin position="1"/>
        <end position="11"/>
    </location>
</feature>